<gene>
    <name evidence="2" type="ORF">I6G47_04760</name>
</gene>
<name>A0A7T2YUM8_9BURK</name>
<evidence type="ECO:0000256" key="1">
    <source>
        <dbReference type="SAM" id="SignalP"/>
    </source>
</evidence>
<feature type="chain" id="PRO_5032367495" evidence="1">
    <location>
        <begin position="20"/>
        <end position="502"/>
    </location>
</feature>
<proteinExistence type="predicted"/>
<dbReference type="EMBL" id="CP065748">
    <property type="protein sequence ID" value="QPS82397.1"/>
    <property type="molecule type" value="Genomic_DNA"/>
</dbReference>
<protein>
    <submittedName>
        <fullName evidence="2">Uncharacterized protein</fullName>
    </submittedName>
</protein>
<dbReference type="KEGG" id="dla:I6G47_04760"/>
<feature type="signal peptide" evidence="1">
    <location>
        <begin position="1"/>
        <end position="19"/>
    </location>
</feature>
<sequence length="502" mass="52874">MTKQTPKLRPTLIAGAVLALTACGGGSGGGGDNEVTPPVAPPTQTTQELVQKYMDARQALTATQLPAKGTERFAHLDDCYLGNGSSKERLITNWDENQTQVQTSNAYQIGRSFENLQILAERKATNADGSARHEVDISYDEKFTDGTSTRDQRETLIAGSSSGTCATPRNAAEMRSLGNQRVVSVGLVSRNRANVVRQLSDGEPSASPFHLRREVQFGISDPARLATYAIVSWPSAQAGGARNSLKLLSPRIMRDAPEMQGVRGNASYADTNNFRQCRSNASNDVANAGTADCTNAQLGVANDSWGSTVRSGFDAAAMADGDNRFAALGLAAGTEVRFDIHADGGWKAVNGQQGKTPIATYQVTLKSGSYPFAQIPVNAYPQFNTISPSEGEIVAGFKAGGGSAQVVWSAAQPPAGSMPMALSVLSSYRQGAAAGSASGLPTVRTPNLTVPVPKGATSATIPFGGKPDGASATNYAEFLLVYADRNGREMYYNLQYTPSRAA</sequence>
<dbReference type="AlphaFoldDB" id="A0A7T2YUM8"/>
<keyword evidence="1" id="KW-0732">Signal</keyword>
<evidence type="ECO:0000313" key="2">
    <source>
        <dbReference type="EMBL" id="QPS82397.1"/>
    </source>
</evidence>
<dbReference type="RefSeq" id="WP_016453349.1">
    <property type="nucleotide sequence ID" value="NZ_CP065748.1"/>
</dbReference>
<accession>A0A7T2YUM8</accession>
<dbReference type="Proteomes" id="UP000595064">
    <property type="component" value="Chromosome"/>
</dbReference>
<organism evidence="2 3">
    <name type="scientific">Delftia lacustris</name>
    <dbReference type="NCBI Taxonomy" id="558537"/>
    <lineage>
        <taxon>Bacteria</taxon>
        <taxon>Pseudomonadati</taxon>
        <taxon>Pseudomonadota</taxon>
        <taxon>Betaproteobacteria</taxon>
        <taxon>Burkholderiales</taxon>
        <taxon>Comamonadaceae</taxon>
        <taxon>Delftia</taxon>
    </lineage>
</organism>
<dbReference type="PROSITE" id="PS51257">
    <property type="entry name" value="PROKAR_LIPOPROTEIN"/>
    <property type="match status" value="1"/>
</dbReference>
<keyword evidence="3" id="KW-1185">Reference proteome</keyword>
<reference evidence="2 3" key="1">
    <citation type="submission" date="2020-12" db="EMBL/GenBank/DDBJ databases">
        <title>FDA dAtabase for Regulatory Grade micrObial Sequences (FDA-ARGOS): Supporting development and validation of Infectious Disease Dx tests.</title>
        <authorList>
            <person name="Sproer C."/>
            <person name="Gronow S."/>
            <person name="Severitt S."/>
            <person name="Schroder I."/>
            <person name="Tallon L."/>
            <person name="Sadzewicz L."/>
            <person name="Zhao X."/>
            <person name="Boylan J."/>
            <person name="Ott S."/>
            <person name="Bowen H."/>
            <person name="Vavikolanu K."/>
            <person name="Mehta A."/>
            <person name="Aluvathingal J."/>
            <person name="Nadendla S."/>
            <person name="Lowell S."/>
            <person name="Myers T."/>
            <person name="Yan Y."/>
            <person name="Sichtig H."/>
        </authorList>
    </citation>
    <scope>NUCLEOTIDE SEQUENCE [LARGE SCALE GENOMIC DNA]</scope>
    <source>
        <strain evidence="2 3">FDAARGOS_890</strain>
    </source>
</reference>
<evidence type="ECO:0000313" key="3">
    <source>
        <dbReference type="Proteomes" id="UP000595064"/>
    </source>
</evidence>